<evidence type="ECO:0000256" key="1">
    <source>
        <dbReference type="SAM" id="MobiDB-lite"/>
    </source>
</evidence>
<proteinExistence type="predicted"/>
<dbReference type="InterPro" id="IPR000780">
    <property type="entry name" value="CheR_MeTrfase"/>
</dbReference>
<feature type="domain" description="CheW-like" evidence="3">
    <location>
        <begin position="34"/>
        <end position="176"/>
    </location>
</feature>
<dbReference type="InterPro" id="IPR002545">
    <property type="entry name" value="CheW-lke_dom"/>
</dbReference>
<protein>
    <submittedName>
        <fullName evidence="4">Chemotaxis protein CheW</fullName>
    </submittedName>
</protein>
<evidence type="ECO:0000313" key="5">
    <source>
        <dbReference type="Proteomes" id="UP000671995"/>
    </source>
</evidence>
<dbReference type="GO" id="GO:0006935">
    <property type="term" value="P:chemotaxis"/>
    <property type="evidence" value="ECO:0007669"/>
    <property type="project" value="InterPro"/>
</dbReference>
<dbReference type="PROSITE" id="PS50851">
    <property type="entry name" value="CHEW"/>
    <property type="match status" value="1"/>
</dbReference>
<dbReference type="EMBL" id="CP054257">
    <property type="protein sequence ID" value="QTQ11414.1"/>
    <property type="molecule type" value="Genomic_DNA"/>
</dbReference>
<name>A0A975ICS6_9SPIR</name>
<dbReference type="GO" id="GO:0008757">
    <property type="term" value="F:S-adenosylmethionine-dependent methyltransferase activity"/>
    <property type="evidence" value="ECO:0007669"/>
    <property type="project" value="InterPro"/>
</dbReference>
<feature type="region of interest" description="Disordered" evidence="1">
    <location>
        <begin position="198"/>
        <end position="221"/>
    </location>
</feature>
<dbReference type="GO" id="GO:0005829">
    <property type="term" value="C:cytosol"/>
    <property type="evidence" value="ECO:0007669"/>
    <property type="project" value="TreeGrafter"/>
</dbReference>
<dbReference type="Pfam" id="PF01739">
    <property type="entry name" value="CheR"/>
    <property type="match status" value="1"/>
</dbReference>
<dbReference type="InterPro" id="IPR036061">
    <property type="entry name" value="CheW-like_dom_sf"/>
</dbReference>
<sequence>MDASNELAVKNQTDTELLDKDGENSEKEKISAVDFKMITFSLAGKDYAIDIMKIKEIAKVGHFTYVPNVLPFVVGVYNLRGDIIPIIDFRLFFNIDVPAKKIDELENLLIVTVGEQTFGAVVDEIHSVVGIQKDTIQPPHPLFGDISIRYIYGVVESGRQLYILLDIDRIFSGKIDAEIAKPIKPVVLQQPSAAAPAGKGAANAVPAPSPANAASGAAPSEASDKDYNFIVHDLQEIEEFYVSHINENWVKRRFAEWVKLCAGKTTQLQNKEKADEFLGPFWSKASSSWWPRALADNVYKLLPDNAAKQIIVWNIGCGKGHETYSLACLLKKRYPEAKVRIYAHDKDLLNVSNAPLLSIEPAFANDWYAPYVTHKANGEYTFTQEIKDSIMFEYHDCSNTNVLPMVDIIFARDVVSLLPQNVQDPLIDDFAEKLKGNGIVVLGENESLSERHGWEEKMIDSLFIYSKQ</sequence>
<dbReference type="RefSeq" id="WP_210118209.1">
    <property type="nucleotide sequence ID" value="NZ_CP054257.1"/>
</dbReference>
<dbReference type="SMART" id="SM00260">
    <property type="entry name" value="CheW"/>
    <property type="match status" value="1"/>
</dbReference>
<accession>A0A975ICS6</accession>
<dbReference type="Proteomes" id="UP000671995">
    <property type="component" value="Chromosome"/>
</dbReference>
<dbReference type="InterPro" id="IPR029063">
    <property type="entry name" value="SAM-dependent_MTases_sf"/>
</dbReference>
<organism evidence="4 5">
    <name type="scientific">Treponema parvum</name>
    <dbReference type="NCBI Taxonomy" id="138851"/>
    <lineage>
        <taxon>Bacteria</taxon>
        <taxon>Pseudomonadati</taxon>
        <taxon>Spirochaetota</taxon>
        <taxon>Spirochaetia</taxon>
        <taxon>Spirochaetales</taxon>
        <taxon>Treponemataceae</taxon>
        <taxon>Treponema</taxon>
    </lineage>
</organism>
<dbReference type="SUPFAM" id="SSF53335">
    <property type="entry name" value="S-adenosyl-L-methionine-dependent methyltransferases"/>
    <property type="match status" value="1"/>
</dbReference>
<dbReference type="InterPro" id="IPR022642">
    <property type="entry name" value="CheR_C"/>
</dbReference>
<reference evidence="4" key="1">
    <citation type="submission" date="2020-05" db="EMBL/GenBank/DDBJ databases">
        <authorList>
            <person name="Zeng H."/>
            <person name="Chan Y.K."/>
            <person name="Watt R.M."/>
        </authorList>
    </citation>
    <scope>NUCLEOTIDE SEQUENCE</scope>
    <source>
        <strain evidence="4">ATCC 700773</strain>
    </source>
</reference>
<dbReference type="Gene3D" id="3.40.50.150">
    <property type="entry name" value="Vaccinia Virus protein VP39"/>
    <property type="match status" value="1"/>
</dbReference>
<feature type="domain" description="CheR-type methyltransferase" evidence="2">
    <location>
        <begin position="254"/>
        <end position="468"/>
    </location>
</feature>
<dbReference type="AlphaFoldDB" id="A0A975ICS6"/>
<gene>
    <name evidence="4" type="ORF">HRI96_03895</name>
</gene>
<dbReference type="CDD" id="cd00732">
    <property type="entry name" value="CheW"/>
    <property type="match status" value="1"/>
</dbReference>
<dbReference type="GO" id="GO:0007165">
    <property type="term" value="P:signal transduction"/>
    <property type="evidence" value="ECO:0007669"/>
    <property type="project" value="InterPro"/>
</dbReference>
<dbReference type="PANTHER" id="PTHR22617:SF23">
    <property type="entry name" value="CHEMOTAXIS PROTEIN CHEW"/>
    <property type="match status" value="1"/>
</dbReference>
<dbReference type="InterPro" id="IPR039315">
    <property type="entry name" value="CheW"/>
</dbReference>
<reference evidence="4" key="2">
    <citation type="journal article" date="2021" name="Microbiol. Resour. Announc.">
        <title>Complete Genome Sequences of Three Human Oral Treponema parvum Isolates.</title>
        <authorList>
            <person name="Zeng H."/>
            <person name="Watt R.M."/>
        </authorList>
    </citation>
    <scope>NUCLEOTIDE SEQUENCE</scope>
    <source>
        <strain evidence="4">ATCC 700773</strain>
    </source>
</reference>
<dbReference type="Gene3D" id="2.30.30.40">
    <property type="entry name" value="SH3 Domains"/>
    <property type="match status" value="1"/>
</dbReference>
<dbReference type="PRINTS" id="PR00996">
    <property type="entry name" value="CHERMTFRASE"/>
</dbReference>
<dbReference type="Pfam" id="PF01584">
    <property type="entry name" value="CheW"/>
    <property type="match status" value="1"/>
</dbReference>
<dbReference type="PANTHER" id="PTHR22617">
    <property type="entry name" value="CHEMOTAXIS SENSOR HISTIDINE KINASE-RELATED"/>
    <property type="match status" value="1"/>
</dbReference>
<dbReference type="SUPFAM" id="SSF50341">
    <property type="entry name" value="CheW-like"/>
    <property type="match status" value="1"/>
</dbReference>
<dbReference type="PROSITE" id="PS50123">
    <property type="entry name" value="CHER"/>
    <property type="match status" value="1"/>
</dbReference>
<evidence type="ECO:0000259" key="3">
    <source>
        <dbReference type="PROSITE" id="PS50851"/>
    </source>
</evidence>
<dbReference type="SMART" id="SM00138">
    <property type="entry name" value="MeTrc"/>
    <property type="match status" value="1"/>
</dbReference>
<dbReference type="Gene3D" id="2.40.50.180">
    <property type="entry name" value="CheA-289, Domain 4"/>
    <property type="match status" value="1"/>
</dbReference>
<evidence type="ECO:0000313" key="4">
    <source>
        <dbReference type="EMBL" id="QTQ11414.1"/>
    </source>
</evidence>
<evidence type="ECO:0000259" key="2">
    <source>
        <dbReference type="PROSITE" id="PS50123"/>
    </source>
</evidence>